<organism evidence="1 2">
    <name type="scientific">candidate division WWE3 bacterium GW2011_GWA1_41_8</name>
    <dbReference type="NCBI Taxonomy" id="1619103"/>
    <lineage>
        <taxon>Bacteria</taxon>
        <taxon>Katanobacteria</taxon>
    </lineage>
</organism>
<proteinExistence type="predicted"/>
<reference evidence="1 2" key="1">
    <citation type="journal article" date="2015" name="Nature">
        <title>rRNA introns, odd ribosomes, and small enigmatic genomes across a large radiation of phyla.</title>
        <authorList>
            <person name="Brown C.T."/>
            <person name="Hug L.A."/>
            <person name="Thomas B.C."/>
            <person name="Sharon I."/>
            <person name="Castelle C.J."/>
            <person name="Singh A."/>
            <person name="Wilkins M.J."/>
            <person name="Williams K.H."/>
            <person name="Banfield J.F."/>
        </authorList>
    </citation>
    <scope>NUCLEOTIDE SEQUENCE [LARGE SCALE GENOMIC DNA]</scope>
</reference>
<dbReference type="Proteomes" id="UP000034920">
    <property type="component" value="Unassembled WGS sequence"/>
</dbReference>
<sequence>MKRRGNMSDLLLTSLRIRGRGVDAFDVLSLIKHLKRILEKSEFQNICEFLSLDPEKYDQMVSYLKRGVIKREFHSVSPRHRWNNSDVLRVYFWVCRFRGDLWRIVAEGLTLANYIGANSRELHKATMKYARYNSMTAEDWKVLLESGAHANGKTGGWWHVSLFEKHVKGNPNRVA</sequence>
<comment type="caution">
    <text evidence="1">The sequence shown here is derived from an EMBL/GenBank/DDBJ whole genome shotgun (WGS) entry which is preliminary data.</text>
</comment>
<accession>A0A0G0ZIG7</accession>
<protein>
    <submittedName>
        <fullName evidence="1">Uncharacterized protein</fullName>
    </submittedName>
</protein>
<gene>
    <name evidence="1" type="ORF">UU80_C0019G0011</name>
</gene>
<evidence type="ECO:0000313" key="1">
    <source>
        <dbReference type="EMBL" id="KKS21831.1"/>
    </source>
</evidence>
<evidence type="ECO:0000313" key="2">
    <source>
        <dbReference type="Proteomes" id="UP000034920"/>
    </source>
</evidence>
<name>A0A0G0ZIG7_UNCKA</name>
<dbReference type="EMBL" id="LCCA01000019">
    <property type="protein sequence ID" value="KKS21831.1"/>
    <property type="molecule type" value="Genomic_DNA"/>
</dbReference>
<dbReference type="PATRIC" id="fig|1619103.3.peg.679"/>
<dbReference type="AlphaFoldDB" id="A0A0G0ZIG7"/>